<evidence type="ECO:0000256" key="1">
    <source>
        <dbReference type="SAM" id="MobiDB-lite"/>
    </source>
</evidence>
<sequence>MAEEGGGAQGEALGQRRRQWDEYDAMEDDLGALTPEELELLEERRSAELALVSKFDKTEINPRRECWFLIDTTWIRDWSLYMEGKRDSPGRISNLNLFEADERTVKRKLVPKQDYRGLSPLMWYIFVELYGKDAAPELCRYSLDIYAPGVAGKYREQASKGAALQARVEVSNMREEFIPESDEESVDDEPVCCCVYQRQLQCFLFHTFTCCAHLGKRGPIYAKLRSTEEDEDDEDDLEDFEHEDEEDEEEELQRRRKRKAKRKEALTQRQQPGRRGSSASSAPPRRGRGGTSSSSGVVEMV</sequence>
<feature type="compositionally biased region" description="Low complexity" evidence="1">
    <location>
        <begin position="267"/>
        <end position="284"/>
    </location>
</feature>
<dbReference type="InterPro" id="IPR035927">
    <property type="entry name" value="DUSP-like_sf"/>
</dbReference>
<organism evidence="3">
    <name type="scientific">Rhizochromulina marina</name>
    <dbReference type="NCBI Taxonomy" id="1034831"/>
    <lineage>
        <taxon>Eukaryota</taxon>
        <taxon>Sar</taxon>
        <taxon>Stramenopiles</taxon>
        <taxon>Ochrophyta</taxon>
        <taxon>Dictyochophyceae</taxon>
        <taxon>Rhizochromulinales</taxon>
        <taxon>Rhizochromulina</taxon>
    </lineage>
</organism>
<gene>
    <name evidence="3" type="ORF">RMAR1173_LOCUS14540</name>
    <name evidence="4" type="ORF">RMAR1173_LOCUS14541</name>
    <name evidence="5" type="ORF">RMAR1173_LOCUS14542</name>
</gene>
<evidence type="ECO:0000313" key="4">
    <source>
        <dbReference type="EMBL" id="CAD9699303.1"/>
    </source>
</evidence>
<accession>A0A6U1BH02</accession>
<protein>
    <recommendedName>
        <fullName evidence="2">DUSP domain-containing protein</fullName>
    </recommendedName>
</protein>
<feature type="compositionally biased region" description="Low complexity" evidence="1">
    <location>
        <begin position="291"/>
        <end position="301"/>
    </location>
</feature>
<dbReference type="EMBL" id="HBHJ01022022">
    <property type="protein sequence ID" value="CAD9699303.1"/>
    <property type="molecule type" value="Transcribed_RNA"/>
</dbReference>
<proteinExistence type="predicted"/>
<dbReference type="Gene3D" id="3.30.2230.10">
    <property type="entry name" value="DUSP-like"/>
    <property type="match status" value="1"/>
</dbReference>
<feature type="domain" description="DUSP" evidence="2">
    <location>
        <begin position="39"/>
        <end position="143"/>
    </location>
</feature>
<name>A0A6U1BH02_9STRA</name>
<dbReference type="Pfam" id="PF06337">
    <property type="entry name" value="DUSP"/>
    <property type="match status" value="1"/>
</dbReference>
<evidence type="ECO:0000313" key="5">
    <source>
        <dbReference type="EMBL" id="CAD9699305.1"/>
    </source>
</evidence>
<reference evidence="3" key="1">
    <citation type="submission" date="2021-01" db="EMBL/GenBank/DDBJ databases">
        <authorList>
            <person name="Corre E."/>
            <person name="Pelletier E."/>
            <person name="Niang G."/>
            <person name="Scheremetjew M."/>
            <person name="Finn R."/>
            <person name="Kale V."/>
            <person name="Holt S."/>
            <person name="Cochrane G."/>
            <person name="Meng A."/>
            <person name="Brown T."/>
            <person name="Cohen L."/>
        </authorList>
    </citation>
    <scope>NUCLEOTIDE SEQUENCE</scope>
    <source>
        <strain evidence="3">CCMP1243</strain>
    </source>
</reference>
<dbReference type="InterPro" id="IPR006615">
    <property type="entry name" value="Pept_C19_DUSP"/>
</dbReference>
<evidence type="ECO:0000259" key="2">
    <source>
        <dbReference type="PROSITE" id="PS51283"/>
    </source>
</evidence>
<feature type="compositionally biased region" description="Acidic residues" evidence="1">
    <location>
        <begin position="228"/>
        <end position="251"/>
    </location>
</feature>
<dbReference type="PROSITE" id="PS51283">
    <property type="entry name" value="DUSP"/>
    <property type="match status" value="1"/>
</dbReference>
<dbReference type="EMBL" id="HBHJ01022021">
    <property type="protein sequence ID" value="CAD9699298.1"/>
    <property type="molecule type" value="Transcribed_RNA"/>
</dbReference>
<dbReference type="SUPFAM" id="SSF143791">
    <property type="entry name" value="DUSP-like"/>
    <property type="match status" value="1"/>
</dbReference>
<dbReference type="GO" id="GO:0004843">
    <property type="term" value="F:cysteine-type deubiquitinase activity"/>
    <property type="evidence" value="ECO:0007669"/>
    <property type="project" value="InterPro"/>
</dbReference>
<evidence type="ECO:0000313" key="3">
    <source>
        <dbReference type="EMBL" id="CAD9699298.1"/>
    </source>
</evidence>
<feature type="region of interest" description="Disordered" evidence="1">
    <location>
        <begin position="225"/>
        <end position="301"/>
    </location>
</feature>
<dbReference type="AlphaFoldDB" id="A0A6U1BH02"/>
<dbReference type="EMBL" id="HBHJ01022023">
    <property type="protein sequence ID" value="CAD9699305.1"/>
    <property type="molecule type" value="Transcribed_RNA"/>
</dbReference>